<gene>
    <name evidence="2" type="ORF">GQ55_6G002900</name>
</gene>
<accession>A0A2T7D2A4</accession>
<dbReference type="EMBL" id="CM009754">
    <property type="protein sequence ID" value="PUZ49736.1"/>
    <property type="molecule type" value="Genomic_DNA"/>
</dbReference>
<organism evidence="2 3">
    <name type="scientific">Panicum hallii var. hallii</name>
    <dbReference type="NCBI Taxonomy" id="1504633"/>
    <lineage>
        <taxon>Eukaryota</taxon>
        <taxon>Viridiplantae</taxon>
        <taxon>Streptophyta</taxon>
        <taxon>Embryophyta</taxon>
        <taxon>Tracheophyta</taxon>
        <taxon>Spermatophyta</taxon>
        <taxon>Magnoliopsida</taxon>
        <taxon>Liliopsida</taxon>
        <taxon>Poales</taxon>
        <taxon>Poaceae</taxon>
        <taxon>PACMAD clade</taxon>
        <taxon>Panicoideae</taxon>
        <taxon>Panicodae</taxon>
        <taxon>Paniceae</taxon>
        <taxon>Panicinae</taxon>
        <taxon>Panicum</taxon>
        <taxon>Panicum sect. Panicum</taxon>
    </lineage>
</organism>
<dbReference type="Gramene" id="PUZ49736">
    <property type="protein sequence ID" value="PUZ49736"/>
    <property type="gene ID" value="GQ55_6G002900"/>
</dbReference>
<name>A0A2T7D2A4_9POAL</name>
<evidence type="ECO:0000256" key="1">
    <source>
        <dbReference type="SAM" id="MobiDB-lite"/>
    </source>
</evidence>
<reference evidence="2 3" key="1">
    <citation type="submission" date="2018-04" db="EMBL/GenBank/DDBJ databases">
        <title>WGS assembly of Panicum hallii var. hallii HAL2.</title>
        <authorList>
            <person name="Lovell J."/>
            <person name="Jenkins J."/>
            <person name="Lowry D."/>
            <person name="Mamidi S."/>
            <person name="Sreedasyam A."/>
            <person name="Weng X."/>
            <person name="Barry K."/>
            <person name="Bonette J."/>
            <person name="Campitelli B."/>
            <person name="Daum C."/>
            <person name="Gordon S."/>
            <person name="Gould B."/>
            <person name="Lipzen A."/>
            <person name="MacQueen A."/>
            <person name="Palacio-Mejia J."/>
            <person name="Plott C."/>
            <person name="Shakirov E."/>
            <person name="Shu S."/>
            <person name="Yoshinaga Y."/>
            <person name="Zane M."/>
            <person name="Rokhsar D."/>
            <person name="Grimwood J."/>
            <person name="Schmutz J."/>
            <person name="Juenger T."/>
        </authorList>
    </citation>
    <scope>NUCLEOTIDE SEQUENCE [LARGE SCALE GENOMIC DNA]</scope>
    <source>
        <strain evidence="3">cv. HAL2</strain>
    </source>
</reference>
<dbReference type="Proteomes" id="UP000244336">
    <property type="component" value="Chromosome 6"/>
</dbReference>
<dbReference type="AlphaFoldDB" id="A0A2T7D2A4"/>
<sequence>MVVSCSNLWTTYIQEFIHRRTILKAHSEARRENRRFPSPASPSQGGSGGIPAAGGHPLLLLVLSLPPKRAAESLRRREESGSGVLFLSAQAFFPESSWRQRPVGGRWIRLRRRCFRRPHCRIWPPPASDGRQWIAEHGALAANRGVAARLAGVKPARLA</sequence>
<evidence type="ECO:0000313" key="3">
    <source>
        <dbReference type="Proteomes" id="UP000244336"/>
    </source>
</evidence>
<protein>
    <submittedName>
        <fullName evidence="2">Uncharacterized protein</fullName>
    </submittedName>
</protein>
<evidence type="ECO:0000313" key="2">
    <source>
        <dbReference type="EMBL" id="PUZ49736.1"/>
    </source>
</evidence>
<feature type="region of interest" description="Disordered" evidence="1">
    <location>
        <begin position="28"/>
        <end position="49"/>
    </location>
</feature>
<keyword evidence="3" id="KW-1185">Reference proteome</keyword>
<proteinExistence type="predicted"/>